<keyword evidence="2" id="KW-1133">Transmembrane helix</keyword>
<evidence type="ECO:0000256" key="1">
    <source>
        <dbReference type="SAM" id="MobiDB-lite"/>
    </source>
</evidence>
<dbReference type="NCBIfam" id="TIGR01300">
    <property type="entry name" value="CPA3_mnhG_phaG"/>
    <property type="match status" value="1"/>
</dbReference>
<feature type="transmembrane region" description="Helical" evidence="2">
    <location>
        <begin position="55"/>
        <end position="83"/>
    </location>
</feature>
<dbReference type="InterPro" id="IPR005133">
    <property type="entry name" value="PhaG_MnhG_YufB"/>
</dbReference>
<dbReference type="EMBL" id="LAZR01014498">
    <property type="protein sequence ID" value="KKM17240.1"/>
    <property type="molecule type" value="Genomic_DNA"/>
</dbReference>
<feature type="region of interest" description="Disordered" evidence="1">
    <location>
        <begin position="101"/>
        <end position="127"/>
    </location>
</feature>
<dbReference type="PANTHER" id="PTHR34703">
    <property type="entry name" value="ANTIPORTER SUBUNIT MNHG2-RELATED"/>
    <property type="match status" value="1"/>
</dbReference>
<reference evidence="3" key="1">
    <citation type="journal article" date="2015" name="Nature">
        <title>Complex archaea that bridge the gap between prokaryotes and eukaryotes.</title>
        <authorList>
            <person name="Spang A."/>
            <person name="Saw J.H."/>
            <person name="Jorgensen S.L."/>
            <person name="Zaremba-Niedzwiedzka K."/>
            <person name="Martijn J."/>
            <person name="Lind A.E."/>
            <person name="van Eijk R."/>
            <person name="Schleper C."/>
            <person name="Guy L."/>
            <person name="Ettema T.J."/>
        </authorList>
    </citation>
    <scope>NUCLEOTIDE SEQUENCE</scope>
</reference>
<keyword evidence="2" id="KW-0472">Membrane</keyword>
<accession>A0A0F9KPF9</accession>
<feature type="compositionally biased region" description="Pro residues" evidence="1">
    <location>
        <begin position="107"/>
        <end position="116"/>
    </location>
</feature>
<protein>
    <submittedName>
        <fullName evidence="3">Uncharacterized protein</fullName>
    </submittedName>
</protein>
<evidence type="ECO:0000256" key="2">
    <source>
        <dbReference type="SAM" id="Phobius"/>
    </source>
</evidence>
<proteinExistence type="predicted"/>
<comment type="caution">
    <text evidence="3">The sequence shown here is derived from an EMBL/GenBank/DDBJ whole genome shotgun (WGS) entry which is preliminary data.</text>
</comment>
<organism evidence="3">
    <name type="scientific">marine sediment metagenome</name>
    <dbReference type="NCBI Taxonomy" id="412755"/>
    <lineage>
        <taxon>unclassified sequences</taxon>
        <taxon>metagenomes</taxon>
        <taxon>ecological metagenomes</taxon>
    </lineage>
</organism>
<name>A0A0F9KPF9_9ZZZZ</name>
<dbReference type="Pfam" id="PF03334">
    <property type="entry name" value="PhaG_MnhG_YufB"/>
    <property type="match status" value="1"/>
</dbReference>
<dbReference type="NCBIfam" id="NF009314">
    <property type="entry name" value="PRK12674.1-2"/>
    <property type="match status" value="1"/>
</dbReference>
<dbReference type="GO" id="GO:0015385">
    <property type="term" value="F:sodium:proton antiporter activity"/>
    <property type="evidence" value="ECO:0007669"/>
    <property type="project" value="TreeGrafter"/>
</dbReference>
<dbReference type="AlphaFoldDB" id="A0A0F9KPF9"/>
<dbReference type="PANTHER" id="PTHR34703:SF1">
    <property type="entry name" value="ANTIPORTER SUBUNIT MNHG2-RELATED"/>
    <property type="match status" value="1"/>
</dbReference>
<feature type="transmembrane region" description="Helical" evidence="2">
    <location>
        <begin position="12"/>
        <end position="35"/>
    </location>
</feature>
<evidence type="ECO:0000313" key="3">
    <source>
        <dbReference type="EMBL" id="KKM17240.1"/>
    </source>
</evidence>
<sequence>MDMVDIMGIRAIITGVLLFTGCFLIVVAAIGIVRFPDFYSRIHPAGKADTMGQFLILLGLMVYEGFSFVSVKLVLIVAFIFIANPTATYAIARAAHIRGKKHWQKAPPEPESPEPPRSNNEEQSDGN</sequence>
<gene>
    <name evidence="3" type="ORF">LCGC14_1677790</name>
</gene>
<keyword evidence="2" id="KW-0812">Transmembrane</keyword>